<dbReference type="InterPro" id="IPR036291">
    <property type="entry name" value="NAD(P)-bd_dom_sf"/>
</dbReference>
<dbReference type="Proteomes" id="UP000054926">
    <property type="component" value="Unassembled WGS sequence"/>
</dbReference>
<dbReference type="GO" id="GO:0044877">
    <property type="term" value="F:protein-containing complex binding"/>
    <property type="evidence" value="ECO:0007669"/>
    <property type="project" value="TreeGrafter"/>
</dbReference>
<dbReference type="InterPro" id="IPR025695">
    <property type="entry name" value="DoxX-like"/>
</dbReference>
<name>A0A0W0ZPU4_9GAMM</name>
<dbReference type="InterPro" id="IPR051207">
    <property type="entry name" value="ComplexI_NDUFA9_subunit"/>
</dbReference>
<keyword evidence="1" id="KW-1133">Transmembrane helix</keyword>
<dbReference type="PATRIC" id="fig|947033.5.peg.383"/>
<organism evidence="3 4">
    <name type="scientific">Legionella steelei</name>
    <dbReference type="NCBI Taxonomy" id="947033"/>
    <lineage>
        <taxon>Bacteria</taxon>
        <taxon>Pseudomonadati</taxon>
        <taxon>Pseudomonadota</taxon>
        <taxon>Gammaproteobacteria</taxon>
        <taxon>Legionellales</taxon>
        <taxon>Legionellaceae</taxon>
        <taxon>Legionella</taxon>
    </lineage>
</organism>
<dbReference type="PANTHER" id="PTHR12126">
    <property type="entry name" value="NADH-UBIQUINONE OXIDOREDUCTASE 39 KDA SUBUNIT-RELATED"/>
    <property type="match status" value="1"/>
</dbReference>
<evidence type="ECO:0000259" key="2">
    <source>
        <dbReference type="Pfam" id="PF01370"/>
    </source>
</evidence>
<reference evidence="3 4" key="1">
    <citation type="submission" date="2015-11" db="EMBL/GenBank/DDBJ databases">
        <title>Genomic analysis of 38 Legionella species identifies large and diverse effector repertoires.</title>
        <authorList>
            <person name="Burstein D."/>
            <person name="Amaro F."/>
            <person name="Zusman T."/>
            <person name="Lifshitz Z."/>
            <person name="Cohen O."/>
            <person name="Gilbert J.A."/>
            <person name="Pupko T."/>
            <person name="Shuman H.A."/>
            <person name="Segal G."/>
        </authorList>
    </citation>
    <scope>NUCLEOTIDE SEQUENCE [LARGE SCALE GENOMIC DNA]</scope>
    <source>
        <strain evidence="3 4">IMVS3376</strain>
    </source>
</reference>
<evidence type="ECO:0000256" key="1">
    <source>
        <dbReference type="SAM" id="Phobius"/>
    </source>
</evidence>
<feature type="domain" description="NAD-dependent epimerase/dehydratase" evidence="2">
    <location>
        <begin position="3"/>
        <end position="202"/>
    </location>
</feature>
<dbReference type="AlphaFoldDB" id="A0A0W0ZPU4"/>
<dbReference type="SUPFAM" id="SSF51735">
    <property type="entry name" value="NAD(P)-binding Rossmann-fold domains"/>
    <property type="match status" value="1"/>
</dbReference>
<keyword evidence="4" id="KW-1185">Reference proteome</keyword>
<dbReference type="PANTHER" id="PTHR12126:SF11">
    <property type="entry name" value="NADH DEHYDROGENASE [UBIQUINONE] 1 ALPHA SUBCOMPLEX SUBUNIT 9, MITOCHONDRIAL"/>
    <property type="match status" value="1"/>
</dbReference>
<protein>
    <submittedName>
        <fullName evidence="3">Oxidoreductase</fullName>
    </submittedName>
</protein>
<dbReference type="EMBL" id="LNYY01000005">
    <property type="protein sequence ID" value="KTD71032.1"/>
    <property type="molecule type" value="Genomic_DNA"/>
</dbReference>
<proteinExistence type="predicted"/>
<dbReference type="InterPro" id="IPR001509">
    <property type="entry name" value="Epimerase_deHydtase"/>
</dbReference>
<sequence length="432" mass="48276">MNILVTGASGFIASHIVTDLIAAGHAVTCCVRDVAFTQKLFSTTRVIRCDFIHDQSINHWKERLQQIDLVINCVGILYHPNNKIIWSIHYKTPKALFDACVQVGVKKIIQISALGVETSDVVYAQSKKAADDYLQTLPIPSIILRPSLVYGRGSYGGSSLFRGLCGLPWITPVPGHGTQEFQPIHVEDLSKAIIKLMELPSEQNLLLHAVSAKQINLNNILTHMRSWLGFAKSRLCFVPVTLIRLASFIGDLIPYSVLNTNSYKLLVQNSITSSEETQTFQNKIGFTPQAFPEGMYRHPSSIQDRWHARLYFLKPILKFSIAFIWLFTAISCLFFYPKAASYGLLAQIGVNAFWQPILFYGASILDAVIGLAVLFSNQLKKITLLQILIILGYSALLTWKLPNLWFEPFAPLAKNIPLLVAICISLALESDR</sequence>
<evidence type="ECO:0000313" key="3">
    <source>
        <dbReference type="EMBL" id="KTD71032.1"/>
    </source>
</evidence>
<dbReference type="RefSeq" id="WP_058509369.1">
    <property type="nucleotide sequence ID" value="NZ_LNYY01000005.1"/>
</dbReference>
<feature type="transmembrane region" description="Helical" evidence="1">
    <location>
        <begin position="382"/>
        <end position="402"/>
    </location>
</feature>
<dbReference type="Pfam" id="PF13781">
    <property type="entry name" value="DoxX_3"/>
    <property type="match status" value="1"/>
</dbReference>
<evidence type="ECO:0000313" key="4">
    <source>
        <dbReference type="Proteomes" id="UP000054926"/>
    </source>
</evidence>
<dbReference type="CDD" id="cd05271">
    <property type="entry name" value="NDUFA9_like_SDR_a"/>
    <property type="match status" value="1"/>
</dbReference>
<feature type="transmembrane region" description="Helical" evidence="1">
    <location>
        <begin position="408"/>
        <end position="428"/>
    </location>
</feature>
<feature type="transmembrane region" description="Helical" evidence="1">
    <location>
        <begin position="357"/>
        <end position="375"/>
    </location>
</feature>
<dbReference type="Pfam" id="PF01370">
    <property type="entry name" value="Epimerase"/>
    <property type="match status" value="1"/>
</dbReference>
<dbReference type="STRING" id="947033.Lste_0356"/>
<dbReference type="Gene3D" id="3.40.50.720">
    <property type="entry name" value="NAD(P)-binding Rossmann-like Domain"/>
    <property type="match status" value="1"/>
</dbReference>
<gene>
    <name evidence="3" type="ORF">Lste_0356</name>
</gene>
<feature type="transmembrane region" description="Helical" evidence="1">
    <location>
        <begin position="316"/>
        <end position="337"/>
    </location>
</feature>
<keyword evidence="1" id="KW-0812">Transmembrane</keyword>
<dbReference type="OrthoDB" id="9776313at2"/>
<accession>A0A0W0ZPU4</accession>
<comment type="caution">
    <text evidence="3">The sequence shown here is derived from an EMBL/GenBank/DDBJ whole genome shotgun (WGS) entry which is preliminary data.</text>
</comment>
<keyword evidence="1" id="KW-0472">Membrane</keyword>